<reference evidence="1" key="1">
    <citation type="journal article" date="2014" name="Front. Microbiol.">
        <title>High frequency of phylogenetically diverse reductive dehalogenase-homologous genes in deep subseafloor sedimentary metagenomes.</title>
        <authorList>
            <person name="Kawai M."/>
            <person name="Futagami T."/>
            <person name="Toyoda A."/>
            <person name="Takaki Y."/>
            <person name="Nishi S."/>
            <person name="Hori S."/>
            <person name="Arai W."/>
            <person name="Tsubouchi T."/>
            <person name="Morono Y."/>
            <person name="Uchiyama I."/>
            <person name="Ito T."/>
            <person name="Fujiyama A."/>
            <person name="Inagaki F."/>
            <person name="Takami H."/>
        </authorList>
    </citation>
    <scope>NUCLEOTIDE SEQUENCE</scope>
    <source>
        <strain evidence="1">Expedition CK06-06</strain>
    </source>
</reference>
<dbReference type="Gene3D" id="3.40.190.10">
    <property type="entry name" value="Periplasmic binding protein-like II"/>
    <property type="match status" value="2"/>
</dbReference>
<organism evidence="1">
    <name type="scientific">marine sediment metagenome</name>
    <dbReference type="NCBI Taxonomy" id="412755"/>
    <lineage>
        <taxon>unclassified sequences</taxon>
        <taxon>metagenomes</taxon>
        <taxon>ecological metagenomes</taxon>
    </lineage>
</organism>
<dbReference type="EMBL" id="BARV01041306">
    <property type="protein sequence ID" value="GAI49529.1"/>
    <property type="molecule type" value="Genomic_DNA"/>
</dbReference>
<gene>
    <name evidence="1" type="ORF">S06H3_62587</name>
</gene>
<name>X1R1T8_9ZZZZ</name>
<protein>
    <submittedName>
        <fullName evidence="1">Uncharacterized protein</fullName>
    </submittedName>
</protein>
<proteinExistence type="predicted"/>
<dbReference type="SUPFAM" id="SSF53850">
    <property type="entry name" value="Periplasmic binding protein-like II"/>
    <property type="match status" value="1"/>
</dbReference>
<evidence type="ECO:0000313" key="1">
    <source>
        <dbReference type="EMBL" id="GAI49529.1"/>
    </source>
</evidence>
<dbReference type="AlphaFoldDB" id="X1R1T8"/>
<feature type="non-terminal residue" evidence="1">
    <location>
        <position position="150"/>
    </location>
</feature>
<sequence length="150" mass="16832">KKADGIFQIVLTPERVSVFSFSSPLRTAGTVLYCTAGTSVEFDRERDIKFQLAGYTLGALAGYSYNPVIDSLKEPSKKEVDTQEMLLKGLLDGRFDLVIMDTGVETYLVDKMKVDSIVRVRGFEITRELHVAFQKNLIELKDLFNSGLDK</sequence>
<feature type="non-terminal residue" evidence="1">
    <location>
        <position position="1"/>
    </location>
</feature>
<comment type="caution">
    <text evidence="1">The sequence shown here is derived from an EMBL/GenBank/DDBJ whole genome shotgun (WGS) entry which is preliminary data.</text>
</comment>
<accession>X1R1T8</accession>